<sequence length="139" mass="16235">MNHPAPNFENILKEICPQNIEEKLNLLETVCSARKIKYKANMPLLDLLYISQHEILLVKCDTLFTSDKDQDWLADEEVCDGEAPLYFSQGSHRVSPIYLLHKVRKFYSSLFPAPQFKIHLLLICNHTIVNYDDMKPIWD</sequence>
<reference evidence="1" key="1">
    <citation type="submission" date="2020-10" db="EMBL/GenBank/DDBJ databases">
        <authorList>
            <person name="Gilroy R."/>
        </authorList>
    </citation>
    <scope>NUCLEOTIDE SEQUENCE</scope>
    <source>
        <strain evidence="1">CHK158-818</strain>
    </source>
</reference>
<accession>A0A9D1M659</accession>
<gene>
    <name evidence="1" type="ORF">IAB03_01040</name>
</gene>
<dbReference type="AlphaFoldDB" id="A0A9D1M659"/>
<proteinExistence type="predicted"/>
<dbReference type="Proteomes" id="UP000824112">
    <property type="component" value="Unassembled WGS sequence"/>
</dbReference>
<evidence type="ECO:0000313" key="1">
    <source>
        <dbReference type="EMBL" id="HIU54374.1"/>
    </source>
</evidence>
<evidence type="ECO:0000313" key="2">
    <source>
        <dbReference type="Proteomes" id="UP000824112"/>
    </source>
</evidence>
<reference evidence="1" key="2">
    <citation type="journal article" date="2021" name="PeerJ">
        <title>Extensive microbial diversity within the chicken gut microbiome revealed by metagenomics and culture.</title>
        <authorList>
            <person name="Gilroy R."/>
            <person name="Ravi A."/>
            <person name="Getino M."/>
            <person name="Pursley I."/>
            <person name="Horton D.L."/>
            <person name="Alikhan N.F."/>
            <person name="Baker D."/>
            <person name="Gharbi K."/>
            <person name="Hall N."/>
            <person name="Watson M."/>
            <person name="Adriaenssens E.M."/>
            <person name="Foster-Nyarko E."/>
            <person name="Jarju S."/>
            <person name="Secka A."/>
            <person name="Antonio M."/>
            <person name="Oren A."/>
            <person name="Chaudhuri R.R."/>
            <person name="La Ragione R."/>
            <person name="Hildebrand F."/>
            <person name="Pallen M.J."/>
        </authorList>
    </citation>
    <scope>NUCLEOTIDE SEQUENCE</scope>
    <source>
        <strain evidence="1">CHK158-818</strain>
    </source>
</reference>
<dbReference type="EMBL" id="DVNA01000022">
    <property type="protein sequence ID" value="HIU54374.1"/>
    <property type="molecule type" value="Genomic_DNA"/>
</dbReference>
<feature type="non-terminal residue" evidence="1">
    <location>
        <position position="139"/>
    </location>
</feature>
<name>A0A9D1M659_9BACT</name>
<comment type="caution">
    <text evidence="1">The sequence shown here is derived from an EMBL/GenBank/DDBJ whole genome shotgun (WGS) entry which is preliminary data.</text>
</comment>
<organism evidence="1 2">
    <name type="scientific">Candidatus Gallibacteroides avistercoris</name>
    <dbReference type="NCBI Taxonomy" id="2840833"/>
    <lineage>
        <taxon>Bacteria</taxon>
        <taxon>Pseudomonadati</taxon>
        <taxon>Bacteroidota</taxon>
        <taxon>Bacteroidia</taxon>
        <taxon>Bacteroidales</taxon>
        <taxon>Bacteroidaceae</taxon>
        <taxon>Bacteroidaceae incertae sedis</taxon>
        <taxon>Candidatus Gallibacteroides</taxon>
    </lineage>
</organism>
<protein>
    <submittedName>
        <fullName evidence="1">Uncharacterized protein</fullName>
    </submittedName>
</protein>